<accession>A0A653A3A7</accession>
<reference evidence="1" key="1">
    <citation type="submission" date="2018-07" db="EMBL/GenBank/DDBJ databases">
        <authorList>
            <consortium name="Genoscope - CEA"/>
            <person name="William W."/>
        </authorList>
    </citation>
    <scope>NUCLEOTIDE SEQUENCE</scope>
    <source>
        <strain evidence="1">IK1</strain>
    </source>
</reference>
<dbReference type="AlphaFoldDB" id="A0A653A3A7"/>
<proteinExistence type="predicted"/>
<sequence>MASIRKIEHLLGRDLAVAALANAQIDAEMGKKDHLGMETKPIV</sequence>
<organism evidence="1">
    <name type="scientific">Uncultured Desulfatiglans sp</name>
    <dbReference type="NCBI Taxonomy" id="1748965"/>
    <lineage>
        <taxon>Bacteria</taxon>
        <taxon>Pseudomonadati</taxon>
        <taxon>Thermodesulfobacteriota</taxon>
        <taxon>Desulfobacteria</taxon>
        <taxon>Desulfatiglandales</taxon>
        <taxon>Desulfatiglandaceae</taxon>
        <taxon>Desulfatiglans</taxon>
        <taxon>environmental samples</taxon>
    </lineage>
</organism>
<dbReference type="EMBL" id="UPXX01000013">
    <property type="protein sequence ID" value="VBB42526.1"/>
    <property type="molecule type" value="Genomic_DNA"/>
</dbReference>
<name>A0A653A3A7_UNCDX</name>
<evidence type="ECO:0000313" key="1">
    <source>
        <dbReference type="EMBL" id="VBB42526.1"/>
    </source>
</evidence>
<protein>
    <submittedName>
        <fullName evidence="1">Uncharacterized protein</fullName>
    </submittedName>
</protein>
<gene>
    <name evidence="1" type="ORF">TRIP_B200666</name>
</gene>